<dbReference type="InterPro" id="IPR051035">
    <property type="entry name" value="Mito_inheritance_9"/>
</dbReference>
<dbReference type="OrthoDB" id="2906425at2759"/>
<evidence type="ECO:0000256" key="4">
    <source>
        <dbReference type="ARBA" id="ARBA00022946"/>
    </source>
</evidence>
<keyword evidence="5" id="KW-0496">Mitochondrion</keyword>
<feature type="domain" description="Aminoglycoside phosphotransferase" evidence="7">
    <location>
        <begin position="109"/>
        <end position="272"/>
    </location>
</feature>
<evidence type="ECO:0000256" key="3">
    <source>
        <dbReference type="ARBA" id="ARBA00016197"/>
    </source>
</evidence>
<dbReference type="PANTHER" id="PTHR36091:SF1">
    <property type="entry name" value="ALTERED INHERITANCE OF MITOCHONDRIA PROTEIN 9, MITOCHONDRIAL"/>
    <property type="match status" value="1"/>
</dbReference>
<dbReference type="Proteomes" id="UP000326877">
    <property type="component" value="Unassembled WGS sequence"/>
</dbReference>
<dbReference type="Pfam" id="PF01636">
    <property type="entry name" value="APH"/>
    <property type="match status" value="1"/>
</dbReference>
<evidence type="ECO:0000256" key="2">
    <source>
        <dbReference type="ARBA" id="ARBA00005543"/>
    </source>
</evidence>
<protein>
    <recommendedName>
        <fullName evidence="3">Altered inheritance of mitochondria protein 9, mitochondrial</fullName>
    </recommendedName>
    <alternativeName>
        <fullName evidence="6">Found in mitochondrial proteome protein 29</fullName>
    </alternativeName>
</protein>
<evidence type="ECO:0000256" key="1">
    <source>
        <dbReference type="ARBA" id="ARBA00004173"/>
    </source>
</evidence>
<dbReference type="InterPro" id="IPR011009">
    <property type="entry name" value="Kinase-like_dom_sf"/>
</dbReference>
<evidence type="ECO:0000313" key="8">
    <source>
        <dbReference type="EMBL" id="KAE8385465.1"/>
    </source>
</evidence>
<gene>
    <name evidence="8" type="ORF">BDV23DRAFT_176260</name>
</gene>
<dbReference type="PANTHER" id="PTHR36091">
    <property type="entry name" value="ALTERED INHERITANCE OF MITOCHONDRIA PROTEIN 9, MITOCHONDRIAL"/>
    <property type="match status" value="1"/>
</dbReference>
<dbReference type="GO" id="GO:0005739">
    <property type="term" value="C:mitochondrion"/>
    <property type="evidence" value="ECO:0007669"/>
    <property type="project" value="UniProtKB-SubCell"/>
</dbReference>
<dbReference type="EMBL" id="ML735335">
    <property type="protein sequence ID" value="KAE8385465.1"/>
    <property type="molecule type" value="Genomic_DNA"/>
</dbReference>
<name>A0A5N7BUE8_PETAA</name>
<organism evidence="8">
    <name type="scientific">Petromyces alliaceus</name>
    <name type="common">Aspergillus alliaceus</name>
    <dbReference type="NCBI Taxonomy" id="209559"/>
    <lineage>
        <taxon>Eukaryota</taxon>
        <taxon>Fungi</taxon>
        <taxon>Dikarya</taxon>
        <taxon>Ascomycota</taxon>
        <taxon>Pezizomycotina</taxon>
        <taxon>Eurotiomycetes</taxon>
        <taxon>Eurotiomycetidae</taxon>
        <taxon>Eurotiales</taxon>
        <taxon>Aspergillaceae</taxon>
        <taxon>Aspergillus</taxon>
        <taxon>Aspergillus subgen. Circumdati</taxon>
    </lineage>
</organism>
<sequence length="397" mass="44819">MVCRAELSVLSTMDHTNSPFFHYTSGRWVYNEQSQLEKHYVEFGVLALQRSASRIIHEGLYNKAFSLKMEYGREVLARIPNPNAGHPQYVAASEVATLGFLSSQGNAVGSEYILIERVNGRQPSEVWDAMSEAQPFGLVKSLVAIEKKLANVKFSFHGSLYYKDTYLHGKNQKQEVNIHPGPWQTAQEYISSIANREFAVIRNLDTFTLLGKTTLGRDMHVHLLEQFLPVLAHILPPKEALRPVLLHYGLHSDNIFVGSSDPSKISGIIEWQATKLPEGSNTPSQPENESAKDKLSRLRLKKFYELASRKFNQPLIKAVDAMRNNGDQVMARIGVALPCPISFTQEVIEKRKEQIEAWAGAYGEFDRLRASIVGNDGWVSTDEYTEAMGRWRKIELP</sequence>
<evidence type="ECO:0000256" key="5">
    <source>
        <dbReference type="ARBA" id="ARBA00023128"/>
    </source>
</evidence>
<dbReference type="InterPro" id="IPR002575">
    <property type="entry name" value="Aminoglycoside_PTrfase"/>
</dbReference>
<dbReference type="SUPFAM" id="SSF56112">
    <property type="entry name" value="Protein kinase-like (PK-like)"/>
    <property type="match status" value="1"/>
</dbReference>
<reference evidence="8" key="1">
    <citation type="submission" date="2019-04" db="EMBL/GenBank/DDBJ databases">
        <title>Friends and foes A comparative genomics studyof 23 Aspergillus species from section Flavi.</title>
        <authorList>
            <consortium name="DOE Joint Genome Institute"/>
            <person name="Kjaerbolling I."/>
            <person name="Vesth T."/>
            <person name="Frisvad J.C."/>
            <person name="Nybo J.L."/>
            <person name="Theobald S."/>
            <person name="Kildgaard S."/>
            <person name="Isbrandt T."/>
            <person name="Kuo A."/>
            <person name="Sato A."/>
            <person name="Lyhne E.K."/>
            <person name="Kogle M.E."/>
            <person name="Wiebenga A."/>
            <person name="Kun R.S."/>
            <person name="Lubbers R.J."/>
            <person name="Makela M.R."/>
            <person name="Barry K."/>
            <person name="Chovatia M."/>
            <person name="Clum A."/>
            <person name="Daum C."/>
            <person name="Haridas S."/>
            <person name="He G."/>
            <person name="LaButti K."/>
            <person name="Lipzen A."/>
            <person name="Mondo S."/>
            <person name="Riley R."/>
            <person name="Salamov A."/>
            <person name="Simmons B.A."/>
            <person name="Magnuson J.K."/>
            <person name="Henrissat B."/>
            <person name="Mortensen U.H."/>
            <person name="Larsen T.O."/>
            <person name="Devries R.P."/>
            <person name="Grigoriev I.V."/>
            <person name="Machida M."/>
            <person name="Baker S.E."/>
            <person name="Andersen M.R."/>
        </authorList>
    </citation>
    <scope>NUCLEOTIDE SEQUENCE [LARGE SCALE GENOMIC DNA]</scope>
    <source>
        <strain evidence="8">IBT 14317</strain>
    </source>
</reference>
<dbReference type="AlphaFoldDB" id="A0A5N7BUE8"/>
<comment type="similarity">
    <text evidence="2">Belongs to the AIM9 family.</text>
</comment>
<accession>A0A5N7BUE8</accession>
<evidence type="ECO:0000256" key="6">
    <source>
        <dbReference type="ARBA" id="ARBA00031849"/>
    </source>
</evidence>
<proteinExistence type="inferred from homology"/>
<keyword evidence="4" id="KW-0809">Transit peptide</keyword>
<evidence type="ECO:0000259" key="7">
    <source>
        <dbReference type="Pfam" id="PF01636"/>
    </source>
</evidence>
<comment type="subcellular location">
    <subcellularLocation>
        <location evidence="1">Mitochondrion</location>
    </subcellularLocation>
</comment>